<sequence length="96" mass="10703">MIYVAAFWLRHAMVCRRDQRRPDLELAFQRPSPGSPAHGRVRLPSIGDPSLLADTVAPLLSASMEEKQQLLETRDVVARLERLINLMNAGRANAVA</sequence>
<evidence type="ECO:0000259" key="1">
    <source>
        <dbReference type="Pfam" id="PF02190"/>
    </source>
</evidence>
<dbReference type="EMBL" id="CP039923">
    <property type="protein sequence ID" value="QCL97387.1"/>
    <property type="molecule type" value="Genomic_DNA"/>
</dbReference>
<protein>
    <recommendedName>
        <fullName evidence="1">Lon N-terminal domain-containing protein</fullName>
    </recommendedName>
</protein>
<dbReference type="Proteomes" id="UP000298649">
    <property type="component" value="Chromosome linear"/>
</dbReference>
<evidence type="ECO:0000313" key="3">
    <source>
        <dbReference type="Proteomes" id="UP000298649"/>
    </source>
</evidence>
<dbReference type="Gene3D" id="1.20.58.1480">
    <property type="match status" value="1"/>
</dbReference>
<accession>A0A4D7YNF3</accession>
<gene>
    <name evidence="2" type="ORF">CFBP7129_25055</name>
</gene>
<evidence type="ECO:0000313" key="2">
    <source>
        <dbReference type="EMBL" id="QCL97387.1"/>
    </source>
</evidence>
<dbReference type="AlphaFoldDB" id="A0A4D7YNF3"/>
<feature type="domain" description="Lon N-terminal" evidence="1">
    <location>
        <begin position="41"/>
        <end position="88"/>
    </location>
</feature>
<reference evidence="2 3" key="1">
    <citation type="submission" date="2019-04" db="EMBL/GenBank/DDBJ databases">
        <title>Complete genome sequence of Agrobacterium tumefaciens CFBP7129.</title>
        <authorList>
            <person name="Haryono M."/>
            <person name="Lin Y.-C."/>
            <person name="Lai E.-M."/>
            <person name="Kuo C.-H."/>
        </authorList>
    </citation>
    <scope>NUCLEOTIDE SEQUENCE [LARGE SCALE GENOMIC DNA]</scope>
    <source>
        <strain evidence="2 3">CFBP7129</strain>
    </source>
</reference>
<dbReference type="Pfam" id="PF02190">
    <property type="entry name" value="LON_substr_bdg"/>
    <property type="match status" value="1"/>
</dbReference>
<name>A0A4D7YNF3_AGRTU</name>
<dbReference type="SUPFAM" id="SSF88697">
    <property type="entry name" value="PUA domain-like"/>
    <property type="match status" value="1"/>
</dbReference>
<proteinExistence type="predicted"/>
<organism evidence="2 3">
    <name type="scientific">Agrobacterium tumefaciens</name>
    <dbReference type="NCBI Taxonomy" id="358"/>
    <lineage>
        <taxon>Bacteria</taxon>
        <taxon>Pseudomonadati</taxon>
        <taxon>Pseudomonadota</taxon>
        <taxon>Alphaproteobacteria</taxon>
        <taxon>Hyphomicrobiales</taxon>
        <taxon>Rhizobiaceae</taxon>
        <taxon>Rhizobium/Agrobacterium group</taxon>
        <taxon>Agrobacterium</taxon>
        <taxon>Agrobacterium tumefaciens complex</taxon>
    </lineage>
</organism>
<dbReference type="InterPro" id="IPR003111">
    <property type="entry name" value="Lon_prtase_N"/>
</dbReference>
<dbReference type="InterPro" id="IPR015947">
    <property type="entry name" value="PUA-like_sf"/>
</dbReference>